<keyword evidence="1 3" id="KW-0378">Hydrolase</keyword>
<evidence type="ECO:0000313" key="6">
    <source>
        <dbReference type="Proteomes" id="UP000799423"/>
    </source>
</evidence>
<feature type="active site" evidence="3">
    <location>
        <position position="311"/>
    </location>
</feature>
<comment type="catalytic activity">
    <reaction evidence="3">
        <text>N-formyl-L-kynurenine + H2O = L-kynurenine + formate + H(+)</text>
        <dbReference type="Rhea" id="RHEA:13009"/>
        <dbReference type="ChEBI" id="CHEBI:15377"/>
        <dbReference type="ChEBI" id="CHEBI:15378"/>
        <dbReference type="ChEBI" id="CHEBI:15740"/>
        <dbReference type="ChEBI" id="CHEBI:57959"/>
        <dbReference type="ChEBI" id="CHEBI:58629"/>
        <dbReference type="EC" id="3.5.1.9"/>
    </reaction>
</comment>
<name>A0A6A7BNG6_9PLEO</name>
<dbReference type="HAMAP" id="MF_03014">
    <property type="entry name" value="KFase"/>
    <property type="match status" value="1"/>
</dbReference>
<sequence>MSLLTHHPAIPYSDPPSRLRTLDIWLPRPNKANEKPTPNLPWLIYLHGGAWRDPTQTSTTCLTPTLHHLLTTHATTLSQISGIASLNYRLSPYPAHPTHPSDPNDADRNVKHPDHMRDVQQGLRHLQRNYGVEKWIGIGHSCGATLLLQIIGGLGVEPPPSSCPPTSASPSQQQQTTPTIIGPDALVLLEGIYNIPLFLRNHAEPACPPHIAKIYAEIIAGAFGRDKAVEAYQAVSPVAGRYGKQQWPEGRLMVVCHSYEDELVERAQRDVLCVALDREGWSIVMEEGDDEDEVRAEGRRVLNIRDLKGGHDFVWEDGRQVARLVAEVVQRLS</sequence>
<evidence type="ECO:0000256" key="1">
    <source>
        <dbReference type="ARBA" id="ARBA00022801"/>
    </source>
</evidence>
<dbReference type="GO" id="GO:0004061">
    <property type="term" value="F:arylformamidase activity"/>
    <property type="evidence" value="ECO:0007669"/>
    <property type="project" value="UniProtKB-UniRule"/>
</dbReference>
<dbReference type="Gene3D" id="3.40.50.1820">
    <property type="entry name" value="alpha/beta hydrolase"/>
    <property type="match status" value="1"/>
</dbReference>
<dbReference type="InterPro" id="IPR029058">
    <property type="entry name" value="AB_hydrolase_fold"/>
</dbReference>
<comment type="domain">
    <text evidence="3">The main chain amide nitrogen atoms of the second glycine and its adjacent residue in the HGGXW motif define the oxyanion hole, and stabilize the oxyanion that forms during the nucleophilic attack by the catalytic serine during substrate cleavage.</text>
</comment>
<accession>A0A6A7BNG6</accession>
<protein>
    <recommendedName>
        <fullName evidence="3">Kynurenine formamidase</fullName>
        <shortName evidence="3">KFA</shortName>
        <shortName evidence="3">KFase</shortName>
        <ecNumber evidence="3">3.5.1.9</ecNumber>
    </recommendedName>
    <alternativeName>
        <fullName evidence="3">Arylformamidase</fullName>
    </alternativeName>
    <alternativeName>
        <fullName evidence="3">N-formylkynurenine formamidase</fullName>
        <shortName evidence="3">FKF</shortName>
    </alternativeName>
</protein>
<dbReference type="GO" id="GO:0019441">
    <property type="term" value="P:L-tryptophan catabolic process to kynurenine"/>
    <property type="evidence" value="ECO:0007669"/>
    <property type="project" value="UniProtKB-UniRule"/>
</dbReference>
<dbReference type="GO" id="GO:0034354">
    <property type="term" value="P:'de novo' NAD+ biosynthetic process from L-tryptophan"/>
    <property type="evidence" value="ECO:0007669"/>
    <property type="project" value="UniProtKB-UniRule"/>
</dbReference>
<proteinExistence type="inferred from homology"/>
<gene>
    <name evidence="5" type="ORF">T440DRAFT_107102</name>
</gene>
<evidence type="ECO:0000256" key="3">
    <source>
        <dbReference type="HAMAP-Rule" id="MF_03014"/>
    </source>
</evidence>
<reference evidence="5" key="1">
    <citation type="submission" date="2020-01" db="EMBL/GenBank/DDBJ databases">
        <authorList>
            <consortium name="DOE Joint Genome Institute"/>
            <person name="Haridas S."/>
            <person name="Albert R."/>
            <person name="Binder M."/>
            <person name="Bloem J."/>
            <person name="Labutti K."/>
            <person name="Salamov A."/>
            <person name="Andreopoulos B."/>
            <person name="Baker S.E."/>
            <person name="Barry K."/>
            <person name="Bills G."/>
            <person name="Bluhm B.H."/>
            <person name="Cannon C."/>
            <person name="Castanera R."/>
            <person name="Culley D.E."/>
            <person name="Daum C."/>
            <person name="Ezra D."/>
            <person name="Gonzalez J.B."/>
            <person name="Henrissat B."/>
            <person name="Kuo A."/>
            <person name="Liang C."/>
            <person name="Lipzen A."/>
            <person name="Lutzoni F."/>
            <person name="Magnuson J."/>
            <person name="Mondo S."/>
            <person name="Nolan M."/>
            <person name="Ohm R."/>
            <person name="Pangilinan J."/>
            <person name="Park H.-J."/>
            <person name="Ramirez L."/>
            <person name="Alfaro M."/>
            <person name="Sun H."/>
            <person name="Tritt A."/>
            <person name="Yoshinaga Y."/>
            <person name="Zwiers L.-H."/>
            <person name="Turgeon B.G."/>
            <person name="Goodwin S.B."/>
            <person name="Spatafora J.W."/>
            <person name="Crous P.W."/>
            <person name="Grigoriev I.V."/>
        </authorList>
    </citation>
    <scope>NUCLEOTIDE SEQUENCE</scope>
    <source>
        <strain evidence="5">IPT5</strain>
    </source>
</reference>
<keyword evidence="2 3" id="KW-0823">Tryptophan catabolism</keyword>
<dbReference type="Proteomes" id="UP000799423">
    <property type="component" value="Unassembled WGS sequence"/>
</dbReference>
<comment type="similarity">
    <text evidence="3">Belongs to the kynurenine formamidase family.</text>
</comment>
<feature type="region of interest" description="Disordered" evidence="4">
    <location>
        <begin position="91"/>
        <end position="112"/>
    </location>
</feature>
<comment type="function">
    <text evidence="3">Catalyzes the hydrolysis of N-formyl-L-kynurenine to L-kynurenine, the second step in the kynurenine pathway of tryptophan degradation. Kynurenine may be further oxidized to nicotinic acid, NAD(H) and NADP(H). Required for elimination of toxic metabolites.</text>
</comment>
<evidence type="ECO:0000313" key="5">
    <source>
        <dbReference type="EMBL" id="KAF2856377.1"/>
    </source>
</evidence>
<keyword evidence="6" id="KW-1185">Reference proteome</keyword>
<evidence type="ECO:0000256" key="2">
    <source>
        <dbReference type="ARBA" id="ARBA00023079"/>
    </source>
</evidence>
<feature type="active site" description="Nucleophile" evidence="3">
    <location>
        <position position="141"/>
    </location>
</feature>
<dbReference type="EC" id="3.5.1.9" evidence="3"/>
<dbReference type="SUPFAM" id="SSF53474">
    <property type="entry name" value="alpha/beta-Hydrolases"/>
    <property type="match status" value="1"/>
</dbReference>
<comment type="pathway">
    <text evidence="3">Amino-acid degradation; L-tryptophan degradation via kynurenine pathway; L-kynurenine from L-tryptophan: step 2/2.</text>
</comment>
<feature type="active site" evidence="3">
    <location>
        <position position="261"/>
    </location>
</feature>
<evidence type="ECO:0000256" key="4">
    <source>
        <dbReference type="SAM" id="MobiDB-lite"/>
    </source>
</evidence>
<comment type="subunit">
    <text evidence="3">Homodimer.</text>
</comment>
<organism evidence="5 6">
    <name type="scientific">Plenodomus tracheiphilus IPT5</name>
    <dbReference type="NCBI Taxonomy" id="1408161"/>
    <lineage>
        <taxon>Eukaryota</taxon>
        <taxon>Fungi</taxon>
        <taxon>Dikarya</taxon>
        <taxon>Ascomycota</taxon>
        <taxon>Pezizomycotina</taxon>
        <taxon>Dothideomycetes</taxon>
        <taxon>Pleosporomycetidae</taxon>
        <taxon>Pleosporales</taxon>
        <taxon>Pleosporineae</taxon>
        <taxon>Leptosphaeriaceae</taxon>
        <taxon>Plenodomus</taxon>
    </lineage>
</organism>
<dbReference type="AlphaFoldDB" id="A0A6A7BNG6"/>
<dbReference type="InterPro" id="IPR027519">
    <property type="entry name" value="KFase_ver/fungi-typ"/>
</dbReference>
<dbReference type="EMBL" id="MU006289">
    <property type="protein sequence ID" value="KAF2856377.1"/>
    <property type="molecule type" value="Genomic_DNA"/>
</dbReference>
<dbReference type="OrthoDB" id="420264at2759"/>
<dbReference type="UniPathway" id="UPA00333">
    <property type="reaction ID" value="UER00454"/>
</dbReference>
<feature type="short sequence motif" description="HGGXW" evidence="3">
    <location>
        <begin position="47"/>
        <end position="51"/>
    </location>
</feature>